<proteinExistence type="predicted"/>
<dbReference type="Proteomes" id="UP001065593">
    <property type="component" value="Unassembled WGS sequence"/>
</dbReference>
<sequence>MRELRVGEWVLNVKEEKTEHHNAENCKKHGCLLSENFRQASCLVDEDVLGFSNMLGLDLHNPTTLQALPVAGNQVMYSGYYTICGEIIAGEIDAWDMIVGQHCFSLVEEDDLGTRLAEPYFQIGFEVVLQWLLPESIELVGK</sequence>
<keyword evidence="2" id="KW-1185">Reference proteome</keyword>
<evidence type="ECO:0000313" key="1">
    <source>
        <dbReference type="EMBL" id="GLC89856.1"/>
    </source>
</evidence>
<protein>
    <submittedName>
        <fullName evidence="1">Uncharacterized protein</fullName>
    </submittedName>
</protein>
<accession>A0ABQ5NP33</accession>
<reference evidence="1" key="1">
    <citation type="submission" date="2022-08" db="EMBL/GenBank/DDBJ databases">
        <title>Draft genome sequence of Lysinibacillus sp. strain KH24.</title>
        <authorList>
            <person name="Kanbe H."/>
            <person name="Itoh H."/>
        </authorList>
    </citation>
    <scope>NUCLEOTIDE SEQUENCE</scope>
    <source>
        <strain evidence="1">KH24</strain>
    </source>
</reference>
<organism evidence="1 2">
    <name type="scientific">Lysinibacillus piscis</name>
    <dbReference type="NCBI Taxonomy" id="2518931"/>
    <lineage>
        <taxon>Bacteria</taxon>
        <taxon>Bacillati</taxon>
        <taxon>Bacillota</taxon>
        <taxon>Bacilli</taxon>
        <taxon>Bacillales</taxon>
        <taxon>Bacillaceae</taxon>
        <taxon>Lysinibacillus</taxon>
    </lineage>
</organism>
<name>A0ABQ5NP33_9BACI</name>
<comment type="caution">
    <text evidence="1">The sequence shown here is derived from an EMBL/GenBank/DDBJ whole genome shotgun (WGS) entry which is preliminary data.</text>
</comment>
<dbReference type="EMBL" id="BRZA01000004">
    <property type="protein sequence ID" value="GLC89856.1"/>
    <property type="molecule type" value="Genomic_DNA"/>
</dbReference>
<evidence type="ECO:0000313" key="2">
    <source>
        <dbReference type="Proteomes" id="UP001065593"/>
    </source>
</evidence>
<dbReference type="RefSeq" id="WP_264989740.1">
    <property type="nucleotide sequence ID" value="NZ_BRZA01000004.1"/>
</dbReference>
<gene>
    <name evidence="1" type="ORF">LYSBPC_29830</name>
</gene>